<reference evidence="1" key="1">
    <citation type="submission" date="2018-05" db="EMBL/GenBank/DDBJ databases">
        <authorList>
            <person name="Lanie J.A."/>
            <person name="Ng W.-L."/>
            <person name="Kazmierczak K.M."/>
            <person name="Andrzejewski T.M."/>
            <person name="Davidsen T.M."/>
            <person name="Wayne K.J."/>
            <person name="Tettelin H."/>
            <person name="Glass J.I."/>
            <person name="Rusch D."/>
            <person name="Podicherti R."/>
            <person name="Tsui H.-C.T."/>
            <person name="Winkler M.E."/>
        </authorList>
    </citation>
    <scope>NUCLEOTIDE SEQUENCE</scope>
</reference>
<dbReference type="AlphaFoldDB" id="A0A382S6S0"/>
<protein>
    <submittedName>
        <fullName evidence="1">Uncharacterized protein</fullName>
    </submittedName>
</protein>
<evidence type="ECO:0000313" key="1">
    <source>
        <dbReference type="EMBL" id="SVD05262.1"/>
    </source>
</evidence>
<organism evidence="1">
    <name type="scientific">marine metagenome</name>
    <dbReference type="NCBI Taxonomy" id="408172"/>
    <lineage>
        <taxon>unclassified sequences</taxon>
        <taxon>metagenomes</taxon>
        <taxon>ecological metagenomes</taxon>
    </lineage>
</organism>
<sequence length="106" mass="11831">MRQVLKGRQIVQRYMTIVPVIVVTIALQLSGCAKPKPCDCEVPRACCRGLVPQCAACEEGMTLDEWFKKTCPDGETDAHYGGWNEEAQKAIWVCDDGTRQKIQISD</sequence>
<name>A0A382S6S0_9ZZZZ</name>
<accession>A0A382S6S0</accession>
<dbReference type="EMBL" id="UINC01126650">
    <property type="protein sequence ID" value="SVD05262.1"/>
    <property type="molecule type" value="Genomic_DNA"/>
</dbReference>
<proteinExistence type="predicted"/>
<gene>
    <name evidence="1" type="ORF">METZ01_LOCUS358116</name>
</gene>